<dbReference type="SUPFAM" id="SSF53335">
    <property type="entry name" value="S-adenosyl-L-methionine-dependent methyltransferases"/>
    <property type="match status" value="1"/>
</dbReference>
<dbReference type="Gene3D" id="3.40.50.150">
    <property type="entry name" value="Vaccinia Virus protein VP39"/>
    <property type="match status" value="1"/>
</dbReference>
<protein>
    <submittedName>
        <fullName evidence="2">S-adenosyl-L-methionine-dependent methyltransferase</fullName>
    </submittedName>
</protein>
<dbReference type="Pfam" id="PF08241">
    <property type="entry name" value="Methyltransf_11"/>
    <property type="match status" value="1"/>
</dbReference>
<name>A0ABR4G1Z9_9EURO</name>
<gene>
    <name evidence="2" type="ORF">BJX66DRAFT_306758</name>
</gene>
<dbReference type="GO" id="GO:0032259">
    <property type="term" value="P:methylation"/>
    <property type="evidence" value="ECO:0007669"/>
    <property type="project" value="UniProtKB-KW"/>
</dbReference>
<evidence type="ECO:0000313" key="2">
    <source>
        <dbReference type="EMBL" id="KAL2793040.1"/>
    </source>
</evidence>
<keyword evidence="2" id="KW-0489">Methyltransferase</keyword>
<evidence type="ECO:0000313" key="3">
    <source>
        <dbReference type="Proteomes" id="UP001610563"/>
    </source>
</evidence>
<accession>A0ABR4G1Z9</accession>
<proteinExistence type="predicted"/>
<keyword evidence="3" id="KW-1185">Reference proteome</keyword>
<sequence length="237" mass="25451">MASATTNPTPAPGTAAAAFDKASEVYERMTGGCTREVAKFLLTLDPQVNSSSLILDNACGTGLVTEEILGHSSDAAKPRIFAADLAPSMVANFEAKAKSKGWIVDSDGESALTVSVMDAESLSYPDDTFTHSHTNLGFPFFPNGEKAAGHVYRTLRPGGTAFISTWKTLGYPRPLHAAQRAVRPRSTSWGPPMPRIGIPRRSCSGFLCLQGSRRRGSASSRSRCDTEGRICMICWIY</sequence>
<dbReference type="PANTHER" id="PTHR43591">
    <property type="entry name" value="METHYLTRANSFERASE"/>
    <property type="match status" value="1"/>
</dbReference>
<dbReference type="Proteomes" id="UP001610563">
    <property type="component" value="Unassembled WGS sequence"/>
</dbReference>
<dbReference type="PANTHER" id="PTHR43591:SF105">
    <property type="entry name" value="METHYLTRANSFERASE DOMAIN-CONTAINING PROTEIN-RELATED"/>
    <property type="match status" value="1"/>
</dbReference>
<feature type="domain" description="Methyltransferase type 11" evidence="1">
    <location>
        <begin position="55"/>
        <end position="163"/>
    </location>
</feature>
<keyword evidence="2" id="KW-0808">Transferase</keyword>
<dbReference type="InterPro" id="IPR029063">
    <property type="entry name" value="SAM-dependent_MTases_sf"/>
</dbReference>
<organism evidence="2 3">
    <name type="scientific">Aspergillus keveii</name>
    <dbReference type="NCBI Taxonomy" id="714993"/>
    <lineage>
        <taxon>Eukaryota</taxon>
        <taxon>Fungi</taxon>
        <taxon>Dikarya</taxon>
        <taxon>Ascomycota</taxon>
        <taxon>Pezizomycotina</taxon>
        <taxon>Eurotiomycetes</taxon>
        <taxon>Eurotiomycetidae</taxon>
        <taxon>Eurotiales</taxon>
        <taxon>Aspergillaceae</taxon>
        <taxon>Aspergillus</taxon>
        <taxon>Aspergillus subgen. Nidulantes</taxon>
    </lineage>
</organism>
<comment type="caution">
    <text evidence="2">The sequence shown here is derived from an EMBL/GenBank/DDBJ whole genome shotgun (WGS) entry which is preliminary data.</text>
</comment>
<dbReference type="EMBL" id="JBFTWV010000063">
    <property type="protein sequence ID" value="KAL2793040.1"/>
    <property type="molecule type" value="Genomic_DNA"/>
</dbReference>
<dbReference type="InterPro" id="IPR013216">
    <property type="entry name" value="Methyltransf_11"/>
</dbReference>
<evidence type="ECO:0000259" key="1">
    <source>
        <dbReference type="Pfam" id="PF08241"/>
    </source>
</evidence>
<reference evidence="2 3" key="1">
    <citation type="submission" date="2024-07" db="EMBL/GenBank/DDBJ databases">
        <title>Section-level genome sequencing and comparative genomics of Aspergillus sections Usti and Cavernicolus.</title>
        <authorList>
            <consortium name="Lawrence Berkeley National Laboratory"/>
            <person name="Nybo J.L."/>
            <person name="Vesth T.C."/>
            <person name="Theobald S."/>
            <person name="Frisvad J.C."/>
            <person name="Larsen T.O."/>
            <person name="Kjaerboelling I."/>
            <person name="Rothschild-Mancinelli K."/>
            <person name="Lyhne E.K."/>
            <person name="Kogle M.E."/>
            <person name="Barry K."/>
            <person name="Clum A."/>
            <person name="Na H."/>
            <person name="Ledsgaard L."/>
            <person name="Lin J."/>
            <person name="Lipzen A."/>
            <person name="Kuo A."/>
            <person name="Riley R."/>
            <person name="Mondo S."/>
            <person name="Labutti K."/>
            <person name="Haridas S."/>
            <person name="Pangalinan J."/>
            <person name="Salamov A.A."/>
            <person name="Simmons B.A."/>
            <person name="Magnuson J.K."/>
            <person name="Chen J."/>
            <person name="Drula E."/>
            <person name="Henrissat B."/>
            <person name="Wiebenga A."/>
            <person name="Lubbers R.J."/>
            <person name="Gomes A.C."/>
            <person name="Makela M.R."/>
            <person name="Stajich J."/>
            <person name="Grigoriev I.V."/>
            <person name="Mortensen U.H."/>
            <person name="De Vries R.P."/>
            <person name="Baker S.E."/>
            <person name="Andersen M.R."/>
        </authorList>
    </citation>
    <scope>NUCLEOTIDE SEQUENCE [LARGE SCALE GENOMIC DNA]</scope>
    <source>
        <strain evidence="2 3">CBS 209.92</strain>
    </source>
</reference>
<dbReference type="GO" id="GO:0008168">
    <property type="term" value="F:methyltransferase activity"/>
    <property type="evidence" value="ECO:0007669"/>
    <property type="project" value="UniProtKB-KW"/>
</dbReference>